<accession>A0ACB9P373</accession>
<sequence length="120" mass="12966">MDSGATHHGTPGLNDFTTLSPYHGKSSVVIGNGQRLYIAHIGHTSVAADSFPLRLKHVLHTPHLSQRLVSVSKVCHDNDVSVEFNSIGFFVKNKKTSQVLLQGQTHQGLYKLPSPPATSA</sequence>
<gene>
    <name evidence="1" type="ORF">MLD38_027583</name>
</gene>
<protein>
    <submittedName>
        <fullName evidence="1">Uncharacterized protein</fullName>
    </submittedName>
</protein>
<name>A0ACB9P373_9MYRT</name>
<proteinExistence type="predicted"/>
<evidence type="ECO:0000313" key="2">
    <source>
        <dbReference type="Proteomes" id="UP001057402"/>
    </source>
</evidence>
<keyword evidence="2" id="KW-1185">Reference proteome</keyword>
<dbReference type="Proteomes" id="UP001057402">
    <property type="component" value="Chromosome 7"/>
</dbReference>
<comment type="caution">
    <text evidence="1">The sequence shown here is derived from an EMBL/GenBank/DDBJ whole genome shotgun (WGS) entry which is preliminary data.</text>
</comment>
<organism evidence="1 2">
    <name type="scientific">Melastoma candidum</name>
    <dbReference type="NCBI Taxonomy" id="119954"/>
    <lineage>
        <taxon>Eukaryota</taxon>
        <taxon>Viridiplantae</taxon>
        <taxon>Streptophyta</taxon>
        <taxon>Embryophyta</taxon>
        <taxon>Tracheophyta</taxon>
        <taxon>Spermatophyta</taxon>
        <taxon>Magnoliopsida</taxon>
        <taxon>eudicotyledons</taxon>
        <taxon>Gunneridae</taxon>
        <taxon>Pentapetalae</taxon>
        <taxon>rosids</taxon>
        <taxon>malvids</taxon>
        <taxon>Myrtales</taxon>
        <taxon>Melastomataceae</taxon>
        <taxon>Melastomatoideae</taxon>
        <taxon>Melastomateae</taxon>
        <taxon>Melastoma</taxon>
    </lineage>
</organism>
<reference evidence="2" key="1">
    <citation type="journal article" date="2023" name="Front. Plant Sci.">
        <title>Chromosomal-level genome assembly of Melastoma candidum provides insights into trichome evolution.</title>
        <authorList>
            <person name="Zhong Y."/>
            <person name="Wu W."/>
            <person name="Sun C."/>
            <person name="Zou P."/>
            <person name="Liu Y."/>
            <person name="Dai S."/>
            <person name="Zhou R."/>
        </authorList>
    </citation>
    <scope>NUCLEOTIDE SEQUENCE [LARGE SCALE GENOMIC DNA]</scope>
</reference>
<dbReference type="EMBL" id="CM042886">
    <property type="protein sequence ID" value="KAI4343035.1"/>
    <property type="molecule type" value="Genomic_DNA"/>
</dbReference>
<evidence type="ECO:0000313" key="1">
    <source>
        <dbReference type="EMBL" id="KAI4343035.1"/>
    </source>
</evidence>